<feature type="transmembrane region" description="Helical" evidence="2">
    <location>
        <begin position="275"/>
        <end position="296"/>
    </location>
</feature>
<reference evidence="4 5" key="1">
    <citation type="journal article" date="2009" name="PLoS ONE">
        <title>The complete genome of Teredinibacter turnerae T7901: an intracellular endosymbiont of marine wood-boring bivalves (shipworms).</title>
        <authorList>
            <person name="Yang J.C."/>
            <person name="Madupu R."/>
            <person name="Durkin A.S."/>
            <person name="Ekborg N.A."/>
            <person name="Pedamallu C.S."/>
            <person name="Hostetler J.B."/>
            <person name="Radune D."/>
            <person name="Toms B.S."/>
            <person name="Henrissat B."/>
            <person name="Coutinho P.M."/>
            <person name="Schwarz S."/>
            <person name="Field L."/>
            <person name="Trindade-Silva A.E."/>
            <person name="Soares C.A.G."/>
            <person name="Elshahawi S."/>
            <person name="Hanora A."/>
            <person name="Schmidt E.W."/>
            <person name="Haygood M.G."/>
            <person name="Posfai J."/>
            <person name="Benner J."/>
            <person name="Madinger C."/>
            <person name="Nove J."/>
            <person name="Anton B."/>
            <person name="Chaudhary K."/>
            <person name="Foster J."/>
            <person name="Holman A."/>
            <person name="Kumar S."/>
            <person name="Lessard P.A."/>
            <person name="Luyten Y.A."/>
            <person name="Slatko B."/>
            <person name="Wood N."/>
            <person name="Wu B."/>
            <person name="Teplitski M."/>
            <person name="Mougous J.D."/>
            <person name="Ward N."/>
            <person name="Eisen J.A."/>
            <person name="Badger J.H."/>
            <person name="Distel D.L."/>
        </authorList>
    </citation>
    <scope>NUCLEOTIDE SEQUENCE [LARGE SCALE GENOMIC DNA]</scope>
    <source>
        <strain evidence="5">ATCC 39867 / T7901</strain>
    </source>
</reference>
<protein>
    <submittedName>
        <fullName evidence="4">FHA domain protein</fullName>
    </submittedName>
</protein>
<accession>C5BKX7</accession>
<keyword evidence="5" id="KW-1185">Reference proteome</keyword>
<dbReference type="SUPFAM" id="SSF49879">
    <property type="entry name" value="SMAD/FHA domain"/>
    <property type="match status" value="2"/>
</dbReference>
<dbReference type="Proteomes" id="UP000009080">
    <property type="component" value="Chromosome"/>
</dbReference>
<dbReference type="InterPro" id="IPR050923">
    <property type="entry name" value="Cell_Proc_Reg/RNA_Proc"/>
</dbReference>
<organism evidence="4 5">
    <name type="scientific">Teredinibacter turnerae (strain ATCC 39867 / T7901)</name>
    <dbReference type="NCBI Taxonomy" id="377629"/>
    <lineage>
        <taxon>Bacteria</taxon>
        <taxon>Pseudomonadati</taxon>
        <taxon>Pseudomonadota</taxon>
        <taxon>Gammaproteobacteria</taxon>
        <taxon>Cellvibrionales</taxon>
        <taxon>Cellvibrionaceae</taxon>
        <taxon>Teredinibacter</taxon>
    </lineage>
</organism>
<feature type="domain" description="FHA" evidence="3">
    <location>
        <begin position="134"/>
        <end position="183"/>
    </location>
</feature>
<dbReference type="InterPro" id="IPR032030">
    <property type="entry name" value="YscD_cytoplasmic_dom"/>
</dbReference>
<dbReference type="Pfam" id="PF00498">
    <property type="entry name" value="FHA"/>
    <property type="match status" value="1"/>
</dbReference>
<proteinExistence type="predicted"/>
<evidence type="ECO:0000313" key="4">
    <source>
        <dbReference type="EMBL" id="ACR11479.1"/>
    </source>
</evidence>
<dbReference type="HOGENOM" id="CLU_071267_0_0_6"/>
<evidence type="ECO:0000256" key="2">
    <source>
        <dbReference type="SAM" id="Phobius"/>
    </source>
</evidence>
<dbReference type="EMBL" id="CP001614">
    <property type="protein sequence ID" value="ACR11479.1"/>
    <property type="molecule type" value="Genomic_DNA"/>
</dbReference>
<dbReference type="CDD" id="cd00060">
    <property type="entry name" value="FHA"/>
    <property type="match status" value="2"/>
</dbReference>
<dbReference type="KEGG" id="ttu:TERTU_2412"/>
<dbReference type="OrthoDB" id="9815482at2"/>
<keyword evidence="2" id="KW-0812">Transmembrane</keyword>
<feature type="region of interest" description="Disordered" evidence="1">
    <location>
        <begin position="223"/>
        <end position="249"/>
    </location>
</feature>
<keyword evidence="2" id="KW-1133">Transmembrane helix</keyword>
<dbReference type="InterPro" id="IPR008984">
    <property type="entry name" value="SMAD_FHA_dom_sf"/>
</dbReference>
<name>C5BKX7_TERTT</name>
<dbReference type="PANTHER" id="PTHR23308">
    <property type="entry name" value="NUCLEAR INHIBITOR OF PROTEIN PHOSPHATASE-1"/>
    <property type="match status" value="1"/>
</dbReference>
<evidence type="ECO:0000313" key="5">
    <source>
        <dbReference type="Proteomes" id="UP000009080"/>
    </source>
</evidence>
<dbReference type="InterPro" id="IPR000253">
    <property type="entry name" value="FHA_dom"/>
</dbReference>
<sequence length="300" mass="32547">MLQLQFKDASRKTLWLVEQSYTIGSSAQCTLTIADVRLKPHHADLLLDGDVGQIRNLHGDNQIRVNGIPVSDSHPIAHGDRLILGMTELAVIDPKRHTMETEAAERAAKAEGHWVLKPMSRALGERQYVVNETAVIGRARECDISLGVAHLSRRHARLTVTERGLRVDDLDSANGTFVNGQRIKTAVLKPGDQLSFDAIQFQINGPQVDLDVTTVRPVISIQQAKSQPASGSQRPARAAPRDISRPGQMGHQEIAAATARSLTATHRSTGNAGRWMIILASLGLCAVVGLLVAKYFGAFG</sequence>
<gene>
    <name evidence="4" type="ordered locus">TERTU_2412</name>
</gene>
<dbReference type="Gene3D" id="2.60.200.20">
    <property type="match status" value="2"/>
</dbReference>
<dbReference type="RefSeq" id="WP_015817591.1">
    <property type="nucleotide sequence ID" value="NC_012997.1"/>
</dbReference>
<evidence type="ECO:0000259" key="3">
    <source>
        <dbReference type="PROSITE" id="PS50006"/>
    </source>
</evidence>
<evidence type="ECO:0000256" key="1">
    <source>
        <dbReference type="SAM" id="MobiDB-lite"/>
    </source>
</evidence>
<dbReference type="SMART" id="SM00240">
    <property type="entry name" value="FHA"/>
    <property type="match status" value="2"/>
</dbReference>
<dbReference type="Pfam" id="PF16697">
    <property type="entry name" value="Yop-YscD_cpl"/>
    <property type="match status" value="1"/>
</dbReference>
<feature type="compositionally biased region" description="Polar residues" evidence="1">
    <location>
        <begin position="223"/>
        <end position="233"/>
    </location>
</feature>
<dbReference type="eggNOG" id="COG1716">
    <property type="taxonomic scope" value="Bacteria"/>
</dbReference>
<dbReference type="STRING" id="377629.TERTU_2412"/>
<dbReference type="PROSITE" id="PS50006">
    <property type="entry name" value="FHA_DOMAIN"/>
    <property type="match status" value="1"/>
</dbReference>
<keyword evidence="2" id="KW-0472">Membrane</keyword>
<dbReference type="AlphaFoldDB" id="C5BKX7"/>